<dbReference type="EMBL" id="CM003375">
    <property type="protein sequence ID" value="KOM42915.1"/>
    <property type="molecule type" value="Genomic_DNA"/>
</dbReference>
<protein>
    <submittedName>
        <fullName evidence="1">Uncharacterized protein</fullName>
    </submittedName>
</protein>
<dbReference type="Proteomes" id="UP000053144">
    <property type="component" value="Chromosome 5"/>
</dbReference>
<accession>A0A0L9UJ41</accession>
<name>A0A0L9UJ41_PHAAN</name>
<reference evidence="2" key="1">
    <citation type="journal article" date="2015" name="Proc. Natl. Acad. Sci. U.S.A.">
        <title>Genome sequencing of adzuki bean (Vigna angularis) provides insight into high starch and low fat accumulation and domestication.</title>
        <authorList>
            <person name="Yang K."/>
            <person name="Tian Z."/>
            <person name="Chen C."/>
            <person name="Luo L."/>
            <person name="Zhao B."/>
            <person name="Wang Z."/>
            <person name="Yu L."/>
            <person name="Li Y."/>
            <person name="Sun Y."/>
            <person name="Li W."/>
            <person name="Chen Y."/>
            <person name="Li Y."/>
            <person name="Zhang Y."/>
            <person name="Ai D."/>
            <person name="Zhao J."/>
            <person name="Shang C."/>
            <person name="Ma Y."/>
            <person name="Wu B."/>
            <person name="Wang M."/>
            <person name="Gao L."/>
            <person name="Sun D."/>
            <person name="Zhang P."/>
            <person name="Guo F."/>
            <person name="Wang W."/>
            <person name="Li Y."/>
            <person name="Wang J."/>
            <person name="Varshney R.K."/>
            <person name="Wang J."/>
            <person name="Ling H.Q."/>
            <person name="Wan P."/>
        </authorList>
    </citation>
    <scope>NUCLEOTIDE SEQUENCE</scope>
    <source>
        <strain evidence="2">cv. Jingnong 6</strain>
    </source>
</reference>
<dbReference type="AlphaFoldDB" id="A0A0L9UJ41"/>
<gene>
    <name evidence="1" type="ORF">LR48_Vigan05g051900</name>
</gene>
<proteinExistence type="predicted"/>
<sequence>MENERTCEFRFWCVNGEDEDMWVALGLICRRFAGLELRKVEEDVRNLQRQHLGCGRILVFCRSVSGFLVIDGEEDDLVVVEASSGAVSGGEEWRFAICSIGVWWTILWWRLDDSAAGTTMMEVQQKREDAFMVARDALERTTADEHGSDGAGWCGS</sequence>
<dbReference type="Gramene" id="KOM42915">
    <property type="protein sequence ID" value="KOM42915"/>
    <property type="gene ID" value="LR48_Vigan05g051900"/>
</dbReference>
<evidence type="ECO:0000313" key="1">
    <source>
        <dbReference type="EMBL" id="KOM42915.1"/>
    </source>
</evidence>
<evidence type="ECO:0000313" key="2">
    <source>
        <dbReference type="Proteomes" id="UP000053144"/>
    </source>
</evidence>
<organism evidence="1 2">
    <name type="scientific">Phaseolus angularis</name>
    <name type="common">Azuki bean</name>
    <name type="synonym">Vigna angularis</name>
    <dbReference type="NCBI Taxonomy" id="3914"/>
    <lineage>
        <taxon>Eukaryota</taxon>
        <taxon>Viridiplantae</taxon>
        <taxon>Streptophyta</taxon>
        <taxon>Embryophyta</taxon>
        <taxon>Tracheophyta</taxon>
        <taxon>Spermatophyta</taxon>
        <taxon>Magnoliopsida</taxon>
        <taxon>eudicotyledons</taxon>
        <taxon>Gunneridae</taxon>
        <taxon>Pentapetalae</taxon>
        <taxon>rosids</taxon>
        <taxon>fabids</taxon>
        <taxon>Fabales</taxon>
        <taxon>Fabaceae</taxon>
        <taxon>Papilionoideae</taxon>
        <taxon>50 kb inversion clade</taxon>
        <taxon>NPAAA clade</taxon>
        <taxon>indigoferoid/millettioid clade</taxon>
        <taxon>Phaseoleae</taxon>
        <taxon>Vigna</taxon>
    </lineage>
</organism>